<evidence type="ECO:0000256" key="4">
    <source>
        <dbReference type="ARBA" id="ARBA00035244"/>
    </source>
</evidence>
<reference evidence="7 8" key="1">
    <citation type="submission" date="2023-04" db="EMBL/GenBank/DDBJ databases">
        <title>Spirochaete genome identified in red abalone sample constitutes a novel genus.</title>
        <authorList>
            <person name="Sharma S.P."/>
            <person name="Purcell C.M."/>
            <person name="Hyde J.R."/>
            <person name="Severin A.J."/>
        </authorList>
    </citation>
    <scope>NUCLEOTIDE SEQUENCE [LARGE SCALE GENOMIC DNA]</scope>
    <source>
        <strain evidence="7 8">SP-2023</strain>
    </source>
</reference>
<evidence type="ECO:0000256" key="1">
    <source>
        <dbReference type="ARBA" id="ARBA00010528"/>
    </source>
</evidence>
<evidence type="ECO:0000313" key="8">
    <source>
        <dbReference type="Proteomes" id="UP001228690"/>
    </source>
</evidence>
<dbReference type="PANTHER" id="PTHR10746">
    <property type="entry name" value="50S RIBOSOMAL PROTEIN L4"/>
    <property type="match status" value="1"/>
</dbReference>
<keyword evidence="5" id="KW-0694">RNA-binding</keyword>
<dbReference type="InterPro" id="IPR013005">
    <property type="entry name" value="Ribosomal_uL4-like"/>
</dbReference>
<dbReference type="EMBL" id="CP123443">
    <property type="protein sequence ID" value="WGK68931.1"/>
    <property type="molecule type" value="Genomic_DNA"/>
</dbReference>
<protein>
    <recommendedName>
        <fullName evidence="4 5">Large ribosomal subunit protein uL4</fullName>
    </recommendedName>
</protein>
<dbReference type="RefSeq" id="WP_326927118.1">
    <property type="nucleotide sequence ID" value="NZ_CP123443.1"/>
</dbReference>
<keyword evidence="3 5" id="KW-0687">Ribonucleoprotein</keyword>
<dbReference type="Pfam" id="PF00573">
    <property type="entry name" value="Ribosomal_L4"/>
    <property type="match status" value="1"/>
</dbReference>
<evidence type="ECO:0000256" key="2">
    <source>
        <dbReference type="ARBA" id="ARBA00022980"/>
    </source>
</evidence>
<dbReference type="HAMAP" id="MF_01328_B">
    <property type="entry name" value="Ribosomal_uL4_B"/>
    <property type="match status" value="1"/>
</dbReference>
<keyword evidence="8" id="KW-1185">Reference proteome</keyword>
<keyword evidence="5" id="KW-0699">rRNA-binding</keyword>
<feature type="compositionally biased region" description="Basic residues" evidence="6">
    <location>
        <begin position="64"/>
        <end position="77"/>
    </location>
</feature>
<dbReference type="PANTHER" id="PTHR10746:SF6">
    <property type="entry name" value="LARGE RIBOSOMAL SUBUNIT PROTEIN UL4M"/>
    <property type="match status" value="1"/>
</dbReference>
<dbReference type="InterPro" id="IPR023574">
    <property type="entry name" value="Ribosomal_uL4_dom_sf"/>
</dbReference>
<evidence type="ECO:0000256" key="3">
    <source>
        <dbReference type="ARBA" id="ARBA00023274"/>
    </source>
</evidence>
<comment type="subunit">
    <text evidence="5">Part of the 50S ribosomal subunit.</text>
</comment>
<evidence type="ECO:0000256" key="6">
    <source>
        <dbReference type="SAM" id="MobiDB-lite"/>
    </source>
</evidence>
<dbReference type="InterPro" id="IPR002136">
    <property type="entry name" value="Ribosomal_uL4"/>
</dbReference>
<keyword evidence="2 5" id="KW-0689">Ribosomal protein</keyword>
<dbReference type="SUPFAM" id="SSF52166">
    <property type="entry name" value="Ribosomal protein L4"/>
    <property type="match status" value="1"/>
</dbReference>
<feature type="region of interest" description="Disordered" evidence="6">
    <location>
        <begin position="46"/>
        <end position="77"/>
    </location>
</feature>
<evidence type="ECO:0000256" key="5">
    <source>
        <dbReference type="HAMAP-Rule" id="MF_01328"/>
    </source>
</evidence>
<comment type="function">
    <text evidence="5">One of the primary rRNA binding proteins, this protein initially binds near the 5'-end of the 23S rRNA. It is important during the early stages of 50S assembly. It makes multiple contacts with different domains of the 23S rRNA in the assembled 50S subunit and ribosome.</text>
</comment>
<comment type="similarity">
    <text evidence="1 5">Belongs to the universal ribosomal protein uL4 family.</text>
</comment>
<proteinExistence type="inferred from homology"/>
<gene>
    <name evidence="5 7" type="primary">rplD</name>
    <name evidence="7" type="ORF">P0082_10660</name>
</gene>
<sequence length="221" mass="24997">MEKKLYSIDGKDVGSIQLADEVFGTEVNKGLIHQLLVMELANKRQGTASTRRRGEVRGSTAKPWRQKGTGRARSGHKRSPIWKGGGVVFGPHPRSYRQAMPKKMKRNAYKSLLSLRVSNDEIVKIVENFQIESGKTKDFAVKLANFATVKKDRVVVILGDNREENTLIRRAGSNIANLTLLDYWRLEVHDFFYAKKILFTESSIKGLNTFYRDNAGIEKAV</sequence>
<dbReference type="GO" id="GO:0005840">
    <property type="term" value="C:ribosome"/>
    <property type="evidence" value="ECO:0007669"/>
    <property type="project" value="UniProtKB-KW"/>
</dbReference>
<organism evidence="7 8">
    <name type="scientific">Candidatus Haliotispira prima</name>
    <dbReference type="NCBI Taxonomy" id="3034016"/>
    <lineage>
        <taxon>Bacteria</taxon>
        <taxon>Pseudomonadati</taxon>
        <taxon>Spirochaetota</taxon>
        <taxon>Spirochaetia</taxon>
        <taxon>Spirochaetales</taxon>
        <taxon>Spirochaetaceae</taxon>
        <taxon>Candidatus Haliotispira</taxon>
    </lineage>
</organism>
<comment type="function">
    <text evidence="5">Forms part of the polypeptide exit tunnel.</text>
</comment>
<dbReference type="Gene3D" id="3.40.1370.10">
    <property type="match status" value="1"/>
</dbReference>
<dbReference type="Proteomes" id="UP001228690">
    <property type="component" value="Chromosome"/>
</dbReference>
<evidence type="ECO:0000313" key="7">
    <source>
        <dbReference type="EMBL" id="WGK68931.1"/>
    </source>
</evidence>
<dbReference type="NCBIfam" id="TIGR03953">
    <property type="entry name" value="rplD_bact"/>
    <property type="match status" value="1"/>
</dbReference>
<name>A0ABY8MFZ7_9SPIO</name>
<accession>A0ABY8MFZ7</accession>